<evidence type="ECO:0000256" key="11">
    <source>
        <dbReference type="ARBA" id="ARBA00049244"/>
    </source>
</evidence>
<dbReference type="InterPro" id="IPR045085">
    <property type="entry name" value="HLD_clamp_pol_III_gamma_tau"/>
</dbReference>
<dbReference type="EC" id="2.7.7.7" evidence="2"/>
<dbReference type="NCBIfam" id="NF005846">
    <property type="entry name" value="PRK07764.1-6"/>
    <property type="match status" value="1"/>
</dbReference>
<keyword evidence="10" id="KW-0239">DNA-directed DNA polymerase</keyword>
<dbReference type="InterPro" id="IPR003593">
    <property type="entry name" value="AAA+_ATPase"/>
</dbReference>
<evidence type="ECO:0000313" key="14">
    <source>
        <dbReference type="EMBL" id="MBP2388644.1"/>
    </source>
</evidence>
<dbReference type="RefSeq" id="WP_342592884.1">
    <property type="nucleotide sequence ID" value="NZ_BAAAJY010000004.1"/>
</dbReference>
<feature type="compositionally biased region" description="Basic and acidic residues" evidence="12">
    <location>
        <begin position="427"/>
        <end position="436"/>
    </location>
</feature>
<dbReference type="SUPFAM" id="SSF52540">
    <property type="entry name" value="P-loop containing nucleoside triphosphate hydrolases"/>
    <property type="match status" value="1"/>
</dbReference>
<sequence length="1199" mass="123747">MSTALYRRYRPDNFGDVIGQEHVTTPLMTALEKNRVNHAYLFSGPRGCGKTTSARILARCLNCAQGPTPTPCGTCPSCIELASGGPGSLDVIEIDAASHGGVDDARDLRERATFAPVRDRYKIFIIDEAHMVTSAGFNALLKIVEEPPEHIKFIFATTEPDKVIGTIRSRTHHYPFRLVPPEPLIKYLEYLCTAEGVAVAPGVLSLVIRAGGGSVRDSLSVLDQLIAGAGPDGLDYELAVSLLGYTHASLLDDVVDALGAGDAGTVFGAVDRVVQTGHDPRRFVEDLLERFRDLIIVRAVPENASQIIRGLPEDQLHRMQTQAAGLGQAELSRWADVTNAGLTEMSGATSPRLHLELLCARLLLPASDASERGFNARMDRVERRLAYAGDDIPAAAASDAGHSGQPSDSSSGYESENQGQGAAAVREALRAARAQKEGGPAAAPAPAATPEPEQQPAPQAAPVPQAAQDSAEAPAAAPVAPVTPAQASSAPAGSAPAAPAPAAPANDSENSADWGGTWGPVPDAPANPVTQPVAPAQSTPVNPPADVPPFSILPDREPESEEGAPTPATEPAPIQQNQAMAEFTKRAMEEKAAKEREAQEQASREKAAAEQRAAQERAAQEAAAREQRAAQEAAEQERAAQQRAAQQQQRQQQAPPVQQQQAPQFQRQQAPTQQAAPSQQRPGQQPVPSQQAPAQQAGSSQQHPGQAQQPPAMQAPQAQGAPAHAGGAGSVEMFRRAWPDILEELKSTKRFLWMTVAPNASVTGFDGRTLTVSFAHPGALTAFTARPEHISILGQSIQKVLGVQVELAIVAGGSAPAGGSGPKVDRRPEPAVTSSPAESAPQQHTATPSPGAPAPASSGWGTPQPAAQAAALAPVQPAAPRPAQAPAPQESAQPQVAASAAPSSVQGPAAQAPVAPALAAPAPVSAAPAPRTAASAPSPASAPEQASPPFGDDDPGFGPEPTYDSEPWDDAGGDWDASSVPVPDWDAELSTATGSAEPAWGTDSAAPAPRAAAASLPPVPPPATPKGYVAPAPSLGAADRPVAPPPGASAATWGMPVPAPAAPAPSAGAAPVSNAPAADGKLSRYQRLMNRAAGVTDGGGARVVAQQVPTDPTAGAWGNPADAPDFARPRPTPEPSQQAPAQPTPVESDDTEFVPSDDDIAIEDSSLLGVPAIERILKGRVIEERDPQGNVIERPDRIR</sequence>
<dbReference type="Pfam" id="PF13177">
    <property type="entry name" value="DNA_pol3_delta2"/>
    <property type="match status" value="1"/>
</dbReference>
<keyword evidence="15" id="KW-1185">Reference proteome</keyword>
<feature type="compositionally biased region" description="Low complexity" evidence="12">
    <location>
        <begin position="1005"/>
        <end position="1016"/>
    </location>
</feature>
<evidence type="ECO:0000256" key="12">
    <source>
        <dbReference type="SAM" id="MobiDB-lite"/>
    </source>
</evidence>
<dbReference type="Pfam" id="PF12169">
    <property type="entry name" value="DNA_pol3_gamma3"/>
    <property type="match status" value="1"/>
</dbReference>
<keyword evidence="5" id="KW-0235">DNA replication</keyword>
<dbReference type="CDD" id="cd18137">
    <property type="entry name" value="HLD_clamp_pol_III_gamma_tau"/>
    <property type="match status" value="1"/>
</dbReference>
<feature type="compositionally biased region" description="Low complexity" evidence="12">
    <location>
        <begin position="845"/>
        <end position="876"/>
    </location>
</feature>
<dbReference type="PANTHER" id="PTHR11669">
    <property type="entry name" value="REPLICATION FACTOR C / DNA POLYMERASE III GAMMA-TAU SUBUNIT"/>
    <property type="match status" value="1"/>
</dbReference>
<organism evidence="14 15">
    <name type="scientific">Paeniglutamicibacter kerguelensis</name>
    <dbReference type="NCBI Taxonomy" id="254788"/>
    <lineage>
        <taxon>Bacteria</taxon>
        <taxon>Bacillati</taxon>
        <taxon>Actinomycetota</taxon>
        <taxon>Actinomycetes</taxon>
        <taxon>Micrococcales</taxon>
        <taxon>Micrococcaceae</taxon>
        <taxon>Paeniglutamicibacter</taxon>
    </lineage>
</organism>
<dbReference type="Pfam" id="PF22608">
    <property type="entry name" value="DNAX_ATPase_lid"/>
    <property type="match status" value="1"/>
</dbReference>
<dbReference type="InterPro" id="IPR022754">
    <property type="entry name" value="DNA_pol_III_gamma-3"/>
</dbReference>
<evidence type="ECO:0000256" key="7">
    <source>
        <dbReference type="ARBA" id="ARBA00022741"/>
    </source>
</evidence>
<dbReference type="PANTHER" id="PTHR11669:SF0">
    <property type="entry name" value="PROTEIN STICHEL-LIKE 2"/>
    <property type="match status" value="1"/>
</dbReference>
<feature type="region of interest" description="Disordered" evidence="12">
    <location>
        <begin position="1179"/>
        <end position="1199"/>
    </location>
</feature>
<name>A0ABS4XLU3_9MICC</name>
<evidence type="ECO:0000256" key="9">
    <source>
        <dbReference type="ARBA" id="ARBA00022840"/>
    </source>
</evidence>
<evidence type="ECO:0000256" key="1">
    <source>
        <dbReference type="ARBA" id="ARBA00006360"/>
    </source>
</evidence>
<feature type="region of interest" description="Disordered" evidence="12">
    <location>
        <begin position="1107"/>
        <end position="1156"/>
    </location>
</feature>
<comment type="similarity">
    <text evidence="1">Belongs to the DnaX/STICHEL family.</text>
</comment>
<dbReference type="NCBIfam" id="TIGR02397">
    <property type="entry name" value="dnaX_nterm"/>
    <property type="match status" value="1"/>
</dbReference>
<feature type="compositionally biased region" description="Low complexity" evidence="12">
    <location>
        <begin position="462"/>
        <end position="497"/>
    </location>
</feature>
<feature type="region of interest" description="Disordered" evidence="12">
    <location>
        <begin position="395"/>
        <end position="728"/>
    </location>
</feature>
<feature type="compositionally biased region" description="Low complexity" evidence="12">
    <location>
        <begin position="563"/>
        <end position="573"/>
    </location>
</feature>
<dbReference type="Proteomes" id="UP001296993">
    <property type="component" value="Unassembled WGS sequence"/>
</dbReference>
<keyword evidence="8" id="KW-0862">Zinc</keyword>
<evidence type="ECO:0000313" key="15">
    <source>
        <dbReference type="Proteomes" id="UP001296993"/>
    </source>
</evidence>
<keyword evidence="3 14" id="KW-0808">Transferase</keyword>
<dbReference type="InterPro" id="IPR027417">
    <property type="entry name" value="P-loop_NTPase"/>
</dbReference>
<evidence type="ECO:0000256" key="10">
    <source>
        <dbReference type="ARBA" id="ARBA00022932"/>
    </source>
</evidence>
<comment type="caution">
    <text evidence="14">The sequence shown here is derived from an EMBL/GenBank/DDBJ whole genome shotgun (WGS) entry which is preliminary data.</text>
</comment>
<feature type="compositionally biased region" description="Basic and acidic residues" evidence="12">
    <location>
        <begin position="583"/>
        <end position="640"/>
    </location>
</feature>
<evidence type="ECO:0000256" key="5">
    <source>
        <dbReference type="ARBA" id="ARBA00022705"/>
    </source>
</evidence>
<keyword evidence="4 14" id="KW-0548">Nucleotidyltransferase</keyword>
<keyword evidence="9" id="KW-0067">ATP-binding</keyword>
<dbReference type="SUPFAM" id="SSF48019">
    <property type="entry name" value="post-AAA+ oligomerization domain-like"/>
    <property type="match status" value="1"/>
</dbReference>
<dbReference type="SMART" id="SM00382">
    <property type="entry name" value="AAA"/>
    <property type="match status" value="1"/>
</dbReference>
<evidence type="ECO:0000256" key="8">
    <source>
        <dbReference type="ARBA" id="ARBA00022833"/>
    </source>
</evidence>
<dbReference type="InterPro" id="IPR008921">
    <property type="entry name" value="DNA_pol3_clamp-load_cplx_C"/>
</dbReference>
<feature type="region of interest" description="Disordered" evidence="12">
    <location>
        <begin position="813"/>
        <end position="1077"/>
    </location>
</feature>
<proteinExistence type="inferred from homology"/>
<comment type="catalytic activity">
    <reaction evidence="11">
        <text>DNA(n) + a 2'-deoxyribonucleoside 5'-triphosphate = DNA(n+1) + diphosphate</text>
        <dbReference type="Rhea" id="RHEA:22508"/>
        <dbReference type="Rhea" id="RHEA-COMP:17339"/>
        <dbReference type="Rhea" id="RHEA-COMP:17340"/>
        <dbReference type="ChEBI" id="CHEBI:33019"/>
        <dbReference type="ChEBI" id="CHEBI:61560"/>
        <dbReference type="ChEBI" id="CHEBI:173112"/>
        <dbReference type="EC" id="2.7.7.7"/>
    </reaction>
</comment>
<feature type="compositionally biased region" description="Acidic residues" evidence="12">
    <location>
        <begin position="1147"/>
        <end position="1156"/>
    </location>
</feature>
<feature type="compositionally biased region" description="Low complexity" evidence="12">
    <location>
        <begin position="886"/>
        <end position="950"/>
    </location>
</feature>
<feature type="compositionally biased region" description="Polar residues" evidence="12">
    <location>
        <begin position="404"/>
        <end position="420"/>
    </location>
</feature>
<dbReference type="Gene3D" id="3.40.50.300">
    <property type="entry name" value="P-loop containing nucleotide triphosphate hydrolases"/>
    <property type="match status" value="1"/>
</dbReference>
<dbReference type="Gene3D" id="1.10.8.60">
    <property type="match status" value="1"/>
</dbReference>
<evidence type="ECO:0000256" key="4">
    <source>
        <dbReference type="ARBA" id="ARBA00022695"/>
    </source>
</evidence>
<feature type="compositionally biased region" description="Pro residues" evidence="12">
    <location>
        <begin position="447"/>
        <end position="461"/>
    </location>
</feature>
<dbReference type="InterPro" id="IPR012763">
    <property type="entry name" value="DNA_pol_III_sug/sutau_N"/>
</dbReference>
<dbReference type="CDD" id="cd00009">
    <property type="entry name" value="AAA"/>
    <property type="match status" value="1"/>
</dbReference>
<dbReference type="EMBL" id="JAGIOF010000004">
    <property type="protein sequence ID" value="MBP2388644.1"/>
    <property type="molecule type" value="Genomic_DNA"/>
</dbReference>
<dbReference type="Gene3D" id="1.20.272.10">
    <property type="match status" value="1"/>
</dbReference>
<evidence type="ECO:0000259" key="13">
    <source>
        <dbReference type="SMART" id="SM00382"/>
    </source>
</evidence>
<feature type="compositionally biased region" description="Low complexity" evidence="12">
    <location>
        <begin position="641"/>
        <end position="725"/>
    </location>
</feature>
<keyword evidence="7" id="KW-0547">Nucleotide-binding</keyword>
<feature type="compositionally biased region" description="Low complexity" evidence="12">
    <location>
        <begin position="1064"/>
        <end position="1077"/>
    </location>
</feature>
<evidence type="ECO:0000256" key="3">
    <source>
        <dbReference type="ARBA" id="ARBA00022679"/>
    </source>
</evidence>
<reference evidence="14 15" key="1">
    <citation type="submission" date="2021-03" db="EMBL/GenBank/DDBJ databases">
        <title>Sequencing the genomes of 1000 actinobacteria strains.</title>
        <authorList>
            <person name="Klenk H.-P."/>
        </authorList>
    </citation>
    <scope>NUCLEOTIDE SEQUENCE [LARGE SCALE GENOMIC DNA]</scope>
    <source>
        <strain evidence="14 15">DSM 15797</strain>
    </source>
</reference>
<feature type="domain" description="AAA+ ATPase" evidence="13">
    <location>
        <begin position="36"/>
        <end position="184"/>
    </location>
</feature>
<keyword evidence="6" id="KW-0479">Metal-binding</keyword>
<feature type="compositionally biased region" description="Polar residues" evidence="12">
    <location>
        <begin position="832"/>
        <end position="844"/>
    </location>
</feature>
<protein>
    <recommendedName>
        <fullName evidence="2">DNA-directed DNA polymerase</fullName>
        <ecNumber evidence="2">2.7.7.7</ecNumber>
    </recommendedName>
</protein>
<gene>
    <name evidence="14" type="ORF">JOF47_004217</name>
</gene>
<dbReference type="InterPro" id="IPR050238">
    <property type="entry name" value="DNA_Rep/Repair_Clamp_Loader"/>
</dbReference>
<dbReference type="GO" id="GO:0003887">
    <property type="term" value="F:DNA-directed DNA polymerase activity"/>
    <property type="evidence" value="ECO:0007669"/>
    <property type="project" value="UniProtKB-EC"/>
</dbReference>
<accession>A0ABS4XLU3</accession>
<evidence type="ECO:0000256" key="6">
    <source>
        <dbReference type="ARBA" id="ARBA00022723"/>
    </source>
</evidence>
<evidence type="ECO:0000256" key="2">
    <source>
        <dbReference type="ARBA" id="ARBA00012417"/>
    </source>
</evidence>